<accession>A0ABN4C0F6</accession>
<dbReference type="Proteomes" id="UP000018934">
    <property type="component" value="Chromosome"/>
</dbReference>
<sequence length="39" mass="4673">MVSLVILSRGFAGYFWTFQDIQRYYIGFAGYEIYYACFL</sequence>
<dbReference type="EMBL" id="CP007033">
    <property type="protein sequence ID" value="AHF11366.1"/>
    <property type="molecule type" value="Genomic_DNA"/>
</dbReference>
<gene>
    <name evidence="1" type="ORF">DEHRE_08640</name>
</gene>
<proteinExistence type="predicted"/>
<evidence type="ECO:0000313" key="2">
    <source>
        <dbReference type="Proteomes" id="UP000018934"/>
    </source>
</evidence>
<reference evidence="1 2" key="1">
    <citation type="journal article" date="2013" name="Stand. Genomic Sci.">
        <title>Complete genome sequence of Dehalobacter restrictus PER-K23(T.).</title>
        <authorList>
            <person name="Kruse T."/>
            <person name="Maillard J."/>
            <person name="Goodwin L."/>
            <person name="Woyke T."/>
            <person name="Teshima H."/>
            <person name="Bruce D."/>
            <person name="Detter C."/>
            <person name="Tapia R."/>
            <person name="Han C."/>
            <person name="Huntemann M."/>
            <person name="Wei C.L."/>
            <person name="Han J."/>
            <person name="Chen A."/>
            <person name="Kyrpides N."/>
            <person name="Szeto E."/>
            <person name="Markowitz V."/>
            <person name="Ivanova N."/>
            <person name="Pagani I."/>
            <person name="Pati A."/>
            <person name="Pitluck S."/>
            <person name="Nolan M."/>
            <person name="Holliger C."/>
            <person name="Smidt H."/>
        </authorList>
    </citation>
    <scope>NUCLEOTIDE SEQUENCE [LARGE SCALE GENOMIC DNA]</scope>
    <source>
        <strain evidence="2">DSM 9455</strain>
    </source>
</reference>
<name>A0ABN4C0F6_DEHRP</name>
<keyword evidence="2" id="KW-1185">Reference proteome</keyword>
<evidence type="ECO:0000313" key="1">
    <source>
        <dbReference type="EMBL" id="AHF11366.1"/>
    </source>
</evidence>
<protein>
    <submittedName>
        <fullName evidence="1">Uncharacterized protein</fullName>
    </submittedName>
</protein>
<organism evidence="1 2">
    <name type="scientific">Dehalobacter restrictus (strain DSM 9455 / PER-K23)</name>
    <dbReference type="NCBI Taxonomy" id="871738"/>
    <lineage>
        <taxon>Bacteria</taxon>
        <taxon>Bacillati</taxon>
        <taxon>Bacillota</taxon>
        <taxon>Clostridia</taxon>
        <taxon>Eubacteriales</taxon>
        <taxon>Desulfitobacteriaceae</taxon>
        <taxon>Dehalobacter</taxon>
    </lineage>
</organism>